<dbReference type="PANTHER" id="PTHR30023:SF0">
    <property type="entry name" value="PENICILLIN-SENSITIVE CARBOXYPEPTIDASE A"/>
    <property type="match status" value="1"/>
</dbReference>
<dbReference type="InterPro" id="IPR000667">
    <property type="entry name" value="Peptidase_S13"/>
</dbReference>
<name>A0A930DGA7_NEISI</name>
<dbReference type="SUPFAM" id="SSF56601">
    <property type="entry name" value="beta-lactamase/transpeptidase-like"/>
    <property type="match status" value="1"/>
</dbReference>
<keyword evidence="4" id="KW-0645">Protease</keyword>
<reference evidence="4" key="1">
    <citation type="submission" date="2020-04" db="EMBL/GenBank/DDBJ databases">
        <title>Deep metagenomics examines the oral microbiome during advanced dental caries in children, revealing novel taxa and co-occurrences with host molecules.</title>
        <authorList>
            <person name="Baker J.L."/>
            <person name="Morton J.T."/>
            <person name="Dinis M."/>
            <person name="Alvarez R."/>
            <person name="Tran N.C."/>
            <person name="Knight R."/>
            <person name="Edlund A."/>
        </authorList>
    </citation>
    <scope>NUCLEOTIDE SEQUENCE</scope>
    <source>
        <strain evidence="4">JCVI_32_bin.62</strain>
    </source>
</reference>
<dbReference type="InterPro" id="IPR012338">
    <property type="entry name" value="Beta-lactam/transpept-like"/>
</dbReference>
<dbReference type="Gene3D" id="3.40.710.10">
    <property type="entry name" value="DD-peptidase/beta-lactamase superfamily"/>
    <property type="match status" value="2"/>
</dbReference>
<comment type="similarity">
    <text evidence="1">Belongs to the peptidase S13 family.</text>
</comment>
<evidence type="ECO:0000256" key="3">
    <source>
        <dbReference type="SAM" id="SignalP"/>
    </source>
</evidence>
<keyword evidence="2 4" id="KW-0378">Hydrolase</keyword>
<dbReference type="Gene3D" id="3.50.80.20">
    <property type="entry name" value="D-Ala-D-Ala carboxypeptidase C, peptidase S13"/>
    <property type="match status" value="1"/>
</dbReference>
<evidence type="ECO:0000256" key="2">
    <source>
        <dbReference type="ARBA" id="ARBA00022801"/>
    </source>
</evidence>
<evidence type="ECO:0000313" key="4">
    <source>
        <dbReference type="EMBL" id="MBF1264699.1"/>
    </source>
</evidence>
<dbReference type="Proteomes" id="UP000780345">
    <property type="component" value="Unassembled WGS sequence"/>
</dbReference>
<dbReference type="GO" id="GO:0006508">
    <property type="term" value="P:proteolysis"/>
    <property type="evidence" value="ECO:0007669"/>
    <property type="project" value="InterPro"/>
</dbReference>
<feature type="chain" id="PRO_5037159133" evidence="3">
    <location>
        <begin position="33"/>
        <end position="480"/>
    </location>
</feature>
<dbReference type="EMBL" id="JABZQQ010000016">
    <property type="protein sequence ID" value="MBF1264699.1"/>
    <property type="molecule type" value="Genomic_DNA"/>
</dbReference>
<dbReference type="Pfam" id="PF02113">
    <property type="entry name" value="Peptidase_S13"/>
    <property type="match status" value="1"/>
</dbReference>
<feature type="signal peptide" evidence="3">
    <location>
        <begin position="1"/>
        <end position="32"/>
    </location>
</feature>
<dbReference type="GO" id="GO:0000270">
    <property type="term" value="P:peptidoglycan metabolic process"/>
    <property type="evidence" value="ECO:0007669"/>
    <property type="project" value="TreeGrafter"/>
</dbReference>
<keyword evidence="4" id="KW-0121">Carboxypeptidase</keyword>
<evidence type="ECO:0000313" key="5">
    <source>
        <dbReference type="Proteomes" id="UP000780345"/>
    </source>
</evidence>
<keyword evidence="3" id="KW-0732">Signal</keyword>
<dbReference type="GO" id="GO:0009002">
    <property type="term" value="F:serine-type D-Ala-D-Ala carboxypeptidase activity"/>
    <property type="evidence" value="ECO:0007669"/>
    <property type="project" value="UniProtKB-EC"/>
</dbReference>
<protein>
    <submittedName>
        <fullName evidence="4">D-alanyl-D-alanine carboxypeptidase/D-alanyl-D-alanine-endopeptidase</fullName>
        <ecNumber evidence="4">3.4.16.4</ecNumber>
    </submittedName>
</protein>
<proteinExistence type="inferred from homology"/>
<dbReference type="EC" id="3.4.16.4" evidence="4"/>
<dbReference type="PRINTS" id="PR00922">
    <property type="entry name" value="DADACBPTASE3"/>
</dbReference>
<comment type="caution">
    <text evidence="4">The sequence shown here is derived from an EMBL/GenBank/DDBJ whole genome shotgun (WGS) entry which is preliminary data.</text>
</comment>
<accession>A0A930DGA7</accession>
<sequence>MLYVFFRSLNNMNWKKTVAAWYLCLMPFSAYALNLGNIPPDEISVYVQELDSGKVIESHRADASVNPASTMKLVTAFSAFEALGKDYRWTTEFKTNGHIEGDSLEGDIYWVGSGDPVFDQDGLKDALQQLQNKGISHIKGSLVLDRHLWGTVGNPPDFESDAGSPFMTAPDPNMLAYKVVWLRPESDGAGGITVETSPPLPDIPIENKTVLSNSGKCGALQNHMRASYSGGKLHIGGKVPESCLGGEMHINMLSSIEFAHKSFVNQWRALGGTISDDLKTAPAPSNAKILAVSRSKPLSDILTDMNKHSNNLIARSVFLKLGGNGDSETARRKAAEAVSLELATAGIDTENLVLENGSGLSRSERVTAHMMGQMLEKAYFSPFKQEFIDTLPIAGQDGTLKKRLKQPGSRLRLKTGTLKNVRALAGYWLGNKPMIVVVIINSPKASAYLHDLDALVSQIVLPGGNDWIDAKLTCKERMTV</sequence>
<organism evidence="4 5">
    <name type="scientific">Neisseria sicca</name>
    <dbReference type="NCBI Taxonomy" id="490"/>
    <lineage>
        <taxon>Bacteria</taxon>
        <taxon>Pseudomonadati</taxon>
        <taxon>Pseudomonadota</taxon>
        <taxon>Betaproteobacteria</taxon>
        <taxon>Neisseriales</taxon>
        <taxon>Neisseriaceae</taxon>
        <taxon>Neisseria</taxon>
    </lineage>
</organism>
<dbReference type="AlphaFoldDB" id="A0A930DGA7"/>
<evidence type="ECO:0000256" key="1">
    <source>
        <dbReference type="ARBA" id="ARBA00006096"/>
    </source>
</evidence>
<dbReference type="NCBIfam" id="TIGR00666">
    <property type="entry name" value="PBP4"/>
    <property type="match status" value="1"/>
</dbReference>
<gene>
    <name evidence="4" type="primary">dacB</name>
    <name evidence="4" type="ORF">HXM80_03255</name>
</gene>
<dbReference type="PANTHER" id="PTHR30023">
    <property type="entry name" value="D-ALANYL-D-ALANINE CARBOXYPEPTIDASE"/>
    <property type="match status" value="1"/>
</dbReference>